<evidence type="ECO:0000256" key="1">
    <source>
        <dbReference type="SAM" id="SignalP"/>
    </source>
</evidence>
<dbReference type="EMBL" id="JARIHO010000013">
    <property type="protein sequence ID" value="KAJ7351430.1"/>
    <property type="molecule type" value="Genomic_DNA"/>
</dbReference>
<name>A0AAD7A7P9_9AGAR</name>
<dbReference type="GO" id="GO:0008237">
    <property type="term" value="F:metallopeptidase activity"/>
    <property type="evidence" value="ECO:0007669"/>
    <property type="project" value="InterPro"/>
</dbReference>
<feature type="signal peptide" evidence="1">
    <location>
        <begin position="1"/>
        <end position="24"/>
    </location>
</feature>
<keyword evidence="1" id="KW-0732">Signal</keyword>
<dbReference type="Gene3D" id="3.40.390.10">
    <property type="entry name" value="Collagenase (Catalytic Domain)"/>
    <property type="match status" value="1"/>
</dbReference>
<reference evidence="2" key="1">
    <citation type="submission" date="2023-03" db="EMBL/GenBank/DDBJ databases">
        <title>Massive genome expansion in bonnet fungi (Mycena s.s.) driven by repeated elements and novel gene families across ecological guilds.</title>
        <authorList>
            <consortium name="Lawrence Berkeley National Laboratory"/>
            <person name="Harder C.B."/>
            <person name="Miyauchi S."/>
            <person name="Viragh M."/>
            <person name="Kuo A."/>
            <person name="Thoen E."/>
            <person name="Andreopoulos B."/>
            <person name="Lu D."/>
            <person name="Skrede I."/>
            <person name="Drula E."/>
            <person name="Henrissat B."/>
            <person name="Morin E."/>
            <person name="Kohler A."/>
            <person name="Barry K."/>
            <person name="LaButti K."/>
            <person name="Morin E."/>
            <person name="Salamov A."/>
            <person name="Lipzen A."/>
            <person name="Mereny Z."/>
            <person name="Hegedus B."/>
            <person name="Baldrian P."/>
            <person name="Stursova M."/>
            <person name="Weitz H."/>
            <person name="Taylor A."/>
            <person name="Grigoriev I.V."/>
            <person name="Nagy L.G."/>
            <person name="Martin F."/>
            <person name="Kauserud H."/>
        </authorList>
    </citation>
    <scope>NUCLEOTIDE SEQUENCE</scope>
    <source>
        <strain evidence="2">CBHHK002</strain>
    </source>
</reference>
<organism evidence="2 3">
    <name type="scientific">Mycena albidolilacea</name>
    <dbReference type="NCBI Taxonomy" id="1033008"/>
    <lineage>
        <taxon>Eukaryota</taxon>
        <taxon>Fungi</taxon>
        <taxon>Dikarya</taxon>
        <taxon>Basidiomycota</taxon>
        <taxon>Agaricomycotina</taxon>
        <taxon>Agaricomycetes</taxon>
        <taxon>Agaricomycetidae</taxon>
        <taxon>Agaricales</taxon>
        <taxon>Marasmiineae</taxon>
        <taxon>Mycenaceae</taxon>
        <taxon>Mycena</taxon>
    </lineage>
</organism>
<evidence type="ECO:0000313" key="3">
    <source>
        <dbReference type="Proteomes" id="UP001218218"/>
    </source>
</evidence>
<dbReference type="AlphaFoldDB" id="A0AAD7A7P9"/>
<evidence type="ECO:0000313" key="2">
    <source>
        <dbReference type="EMBL" id="KAJ7351430.1"/>
    </source>
</evidence>
<gene>
    <name evidence="2" type="ORF">DFH08DRAFT_935109</name>
</gene>
<dbReference type="SUPFAM" id="SSF55486">
    <property type="entry name" value="Metalloproteases ('zincins'), catalytic domain"/>
    <property type="match status" value="1"/>
</dbReference>
<accession>A0AAD7A7P9</accession>
<keyword evidence="3" id="KW-1185">Reference proteome</keyword>
<dbReference type="Proteomes" id="UP001218218">
    <property type="component" value="Unassembled WGS sequence"/>
</dbReference>
<feature type="chain" id="PRO_5041977984" evidence="1">
    <location>
        <begin position="25"/>
        <end position="283"/>
    </location>
</feature>
<protein>
    <submittedName>
        <fullName evidence="2">Uncharacterized protein</fullName>
    </submittedName>
</protein>
<proteinExistence type="predicted"/>
<dbReference type="InterPro" id="IPR024079">
    <property type="entry name" value="MetalloPept_cat_dom_sf"/>
</dbReference>
<sequence>MLRSAVWGICLPTLLAISTPFAQAERAQIQSQTSTKLVLPTNFAGCDASQTSQLRQAFKDAALLASKAVNFDINLYASMEFFGAPAYVHGGNHTIIQNNFARAAAYQPRWDDWLRNSYLNLTCNDFAGRCGSTAFAYHVDPEPKPYPVLNFCPLFFEQRSFEGAVEYAMADRERSYDLRSYDNNQGMIFLHEILHIDAVGQPKITDIMETTCEGREYGPALGPLRCKYLAFFNERNNVAETVRNADSYVQFAMTMYVQERIGYPHKPVIWEPEEENTVFVEQV</sequence>
<comment type="caution">
    <text evidence="2">The sequence shown here is derived from an EMBL/GenBank/DDBJ whole genome shotgun (WGS) entry which is preliminary data.</text>
</comment>